<dbReference type="Gene3D" id="2.60.34.10">
    <property type="entry name" value="Substrate Binding Domain Of DNAk, Chain A, domain 1"/>
    <property type="match status" value="1"/>
</dbReference>
<dbReference type="EMBL" id="CAMKVN010000095">
    <property type="protein sequence ID" value="CAI2163517.1"/>
    <property type="molecule type" value="Genomic_DNA"/>
</dbReference>
<feature type="signal peptide" evidence="6">
    <location>
        <begin position="1"/>
        <end position="22"/>
    </location>
</feature>
<evidence type="ECO:0000256" key="6">
    <source>
        <dbReference type="SAM" id="SignalP"/>
    </source>
</evidence>
<dbReference type="Pfam" id="PF00012">
    <property type="entry name" value="HSP70"/>
    <property type="match status" value="1"/>
</dbReference>
<dbReference type="InterPro" id="IPR013126">
    <property type="entry name" value="Hsp_70_fam"/>
</dbReference>
<keyword evidence="4" id="KW-0143">Chaperone</keyword>
<keyword evidence="6" id="KW-0732">Signal</keyword>
<gene>
    <name evidence="7" type="ORF">FWILDA_LOCUS1107</name>
</gene>
<evidence type="ECO:0000256" key="5">
    <source>
        <dbReference type="SAM" id="MobiDB-lite"/>
    </source>
</evidence>
<dbReference type="GO" id="GO:0005524">
    <property type="term" value="F:ATP binding"/>
    <property type="evidence" value="ECO:0007669"/>
    <property type="project" value="UniProtKB-KW"/>
</dbReference>
<evidence type="ECO:0000256" key="3">
    <source>
        <dbReference type="ARBA" id="ARBA00022840"/>
    </source>
</evidence>
<dbReference type="InterPro" id="IPR029048">
    <property type="entry name" value="HSP70_C_sf"/>
</dbReference>
<dbReference type="GO" id="GO:0030968">
    <property type="term" value="P:endoplasmic reticulum unfolded protein response"/>
    <property type="evidence" value="ECO:0007669"/>
    <property type="project" value="TreeGrafter"/>
</dbReference>
<keyword evidence="8" id="KW-1185">Reference proteome</keyword>
<dbReference type="SUPFAM" id="SSF100934">
    <property type="entry name" value="Heat shock protein 70kD (HSP70), C-terminal subdomain"/>
    <property type="match status" value="1"/>
</dbReference>
<dbReference type="FunFam" id="1.20.1270.10:FF:000002">
    <property type="entry name" value="Heat shock 70 kDa protein 4"/>
    <property type="match status" value="1"/>
</dbReference>
<dbReference type="GO" id="GO:0140662">
    <property type="term" value="F:ATP-dependent protein folding chaperone"/>
    <property type="evidence" value="ECO:0007669"/>
    <property type="project" value="InterPro"/>
</dbReference>
<dbReference type="Gene3D" id="3.30.420.40">
    <property type="match status" value="2"/>
</dbReference>
<dbReference type="InterPro" id="IPR029047">
    <property type="entry name" value="HSP70_peptide-bd_sf"/>
</dbReference>
<dbReference type="PANTHER" id="PTHR45639:SF3">
    <property type="entry name" value="HYPOXIA UP-REGULATED PROTEIN 1"/>
    <property type="match status" value="1"/>
</dbReference>
<dbReference type="PRINTS" id="PR00301">
    <property type="entry name" value="HEATSHOCK70"/>
</dbReference>
<reference evidence="7" key="1">
    <citation type="submission" date="2022-08" db="EMBL/GenBank/DDBJ databases">
        <authorList>
            <person name="Kallberg Y."/>
            <person name="Tangrot J."/>
            <person name="Rosling A."/>
        </authorList>
    </citation>
    <scope>NUCLEOTIDE SEQUENCE</scope>
    <source>
        <strain evidence="7">Wild A</strain>
    </source>
</reference>
<evidence type="ECO:0000313" key="8">
    <source>
        <dbReference type="Proteomes" id="UP001153678"/>
    </source>
</evidence>
<protein>
    <submittedName>
        <fullName evidence="7">4080_t:CDS:1</fullName>
    </submittedName>
</protein>
<dbReference type="PANTHER" id="PTHR45639">
    <property type="entry name" value="HSC70CB, ISOFORM G-RELATED"/>
    <property type="match status" value="1"/>
</dbReference>
<keyword evidence="3" id="KW-0067">ATP-binding</keyword>
<dbReference type="Gene3D" id="1.20.1270.10">
    <property type="match status" value="1"/>
</dbReference>
<evidence type="ECO:0000256" key="1">
    <source>
        <dbReference type="ARBA" id="ARBA00022741"/>
    </source>
</evidence>
<dbReference type="AlphaFoldDB" id="A0A9W4SCK5"/>
<keyword evidence="1" id="KW-0547">Nucleotide-binding</keyword>
<organism evidence="7 8">
    <name type="scientific">Funneliformis geosporum</name>
    <dbReference type="NCBI Taxonomy" id="1117311"/>
    <lineage>
        <taxon>Eukaryota</taxon>
        <taxon>Fungi</taxon>
        <taxon>Fungi incertae sedis</taxon>
        <taxon>Mucoromycota</taxon>
        <taxon>Glomeromycotina</taxon>
        <taxon>Glomeromycetes</taxon>
        <taxon>Glomerales</taxon>
        <taxon>Glomeraceae</taxon>
        <taxon>Funneliformis</taxon>
    </lineage>
</organism>
<name>A0A9W4SCK5_9GLOM</name>
<sequence length="849" mass="95504">MIYKFLVAITLIALHALSVSEAAVMAIDYGTDWFKVALVKPGIPLDIVLNRDSKRKTQAALTIRGEERIYGSDAVNLGARFPLNTYFSVKKVLGRLVDDKIIKDYQSVFPNKIVPDPIRGTVVFQHNETTTFSVEELLAMQFAHAKEQAEAAAQEAIKDVVITVPPYYNQFERQAILDAADLAGLHVLTLINDVTAVGLNYAISRFTSFTEEPQYHMFYDMGAGSTKASLISFKTSNIKDVGRFNKTIINLEVLSVGYDRTLGGQEFDIRLQRYFAEEFDKKFSGKLKSSIFTSERAMTKLYKEANRVKQILSANTDAISSIENLHEDLDFRFPITRSKFEEITADLRKRVSGPINNALSNGKLTLADLQSCVLVGGGVRVPSIQAELKNTVGEEKIAQNVNGDEAAVFGAAFRGAGLSRQFKVKEIKVKDITPYPIEVDYSSEPKKSEDGTSKSKVYHTVLFNEFTAVGTRKMMSFPRTSDFNFSLNYAKLDDEIARDFGPTNIAISKITGLTDAIKQFNDVGVERPKVKVTLQLSESGLVSATDAIVTIEQQSFADKFKSFFKSEESIKDVPLPDETPNSVNASESTPEVNATQTNDTEPIPKLTKIETKNLSIEIEYVGIIPLGENEKVVSIKRLRAMDASDLQRRVREEARNNLEAFVYRVQDFIENNEVILVSTDNQRAELKSKLSETSDWLYEEGEKAETEEFRMRLMSLKLLEQPIAFRREERDKLPGAIFTIKTAINSTRAFIEEIKTNSTAENRYYTDEELNKLLNIVGKVEDWLNEKLVLQEKTPPHFDPILTSIDIENKLKGMEREFLLLPISKPTTTISLETKTKETEQTKSKHDEL</sequence>
<dbReference type="SUPFAM" id="SSF53067">
    <property type="entry name" value="Actin-like ATPase domain"/>
    <property type="match status" value="2"/>
</dbReference>
<evidence type="ECO:0000313" key="7">
    <source>
        <dbReference type="EMBL" id="CAI2163517.1"/>
    </source>
</evidence>
<dbReference type="GO" id="GO:0034663">
    <property type="term" value="C:endoplasmic reticulum chaperone complex"/>
    <property type="evidence" value="ECO:0007669"/>
    <property type="project" value="TreeGrafter"/>
</dbReference>
<dbReference type="FunFam" id="3.90.640.10:FF:000004">
    <property type="entry name" value="Heat shock 70 kDa protein 4"/>
    <property type="match status" value="1"/>
</dbReference>
<dbReference type="CDD" id="cd10230">
    <property type="entry name" value="ASKHA_NBD_HSP70_HYOU1"/>
    <property type="match status" value="1"/>
</dbReference>
<feature type="compositionally biased region" description="Polar residues" evidence="5">
    <location>
        <begin position="579"/>
        <end position="600"/>
    </location>
</feature>
<dbReference type="OrthoDB" id="10262720at2759"/>
<feature type="chain" id="PRO_5040824459" evidence="6">
    <location>
        <begin position="23"/>
        <end position="849"/>
    </location>
</feature>
<proteinExistence type="predicted"/>
<evidence type="ECO:0000256" key="4">
    <source>
        <dbReference type="ARBA" id="ARBA00023186"/>
    </source>
</evidence>
<dbReference type="InterPro" id="IPR043129">
    <property type="entry name" value="ATPase_NBD"/>
</dbReference>
<comment type="caution">
    <text evidence="7">The sequence shown here is derived from an EMBL/GenBank/DDBJ whole genome shotgun (WGS) entry which is preliminary data.</text>
</comment>
<keyword evidence="2" id="KW-0256">Endoplasmic reticulum</keyword>
<dbReference type="Gene3D" id="3.90.640.10">
    <property type="entry name" value="Actin, Chain A, domain 4"/>
    <property type="match status" value="1"/>
</dbReference>
<evidence type="ECO:0000256" key="2">
    <source>
        <dbReference type="ARBA" id="ARBA00022824"/>
    </source>
</evidence>
<feature type="region of interest" description="Disordered" evidence="5">
    <location>
        <begin position="571"/>
        <end position="603"/>
    </location>
</feature>
<dbReference type="Proteomes" id="UP001153678">
    <property type="component" value="Unassembled WGS sequence"/>
</dbReference>
<dbReference type="Gene3D" id="3.30.30.30">
    <property type="match status" value="1"/>
</dbReference>
<accession>A0A9W4SCK5</accession>